<dbReference type="PANTHER" id="PTHR37017:SF11">
    <property type="entry name" value="ESTERASE_LIPASE_THIOESTERASE DOMAIN-CONTAINING PROTEIN"/>
    <property type="match status" value="1"/>
</dbReference>
<evidence type="ECO:0000259" key="1">
    <source>
        <dbReference type="Pfam" id="PF12697"/>
    </source>
</evidence>
<gene>
    <name evidence="2" type="ORF">GCM10025881_36740</name>
</gene>
<feature type="domain" description="AB hydrolase-1" evidence="1">
    <location>
        <begin position="13"/>
        <end position="186"/>
    </location>
</feature>
<keyword evidence="2" id="KW-0378">Hydrolase</keyword>
<dbReference type="EMBL" id="BSVB01000001">
    <property type="protein sequence ID" value="GMA96850.1"/>
    <property type="molecule type" value="Genomic_DNA"/>
</dbReference>
<dbReference type="Pfam" id="PF12697">
    <property type="entry name" value="Abhydrolase_6"/>
    <property type="match status" value="1"/>
</dbReference>
<dbReference type="InterPro" id="IPR052897">
    <property type="entry name" value="Sec-Metab_Biosynth_Hydrolase"/>
</dbReference>
<reference evidence="3" key="1">
    <citation type="journal article" date="2019" name="Int. J. Syst. Evol. Microbiol.">
        <title>The Global Catalogue of Microorganisms (GCM) 10K type strain sequencing project: providing services to taxonomists for standard genome sequencing and annotation.</title>
        <authorList>
            <consortium name="The Broad Institute Genomics Platform"/>
            <consortium name="The Broad Institute Genome Sequencing Center for Infectious Disease"/>
            <person name="Wu L."/>
            <person name="Ma J."/>
        </authorList>
    </citation>
    <scope>NUCLEOTIDE SEQUENCE [LARGE SCALE GENOMIC DNA]</scope>
    <source>
        <strain evidence="3">NBRC 108894</strain>
    </source>
</reference>
<protein>
    <submittedName>
        <fullName evidence="2">Alpha/beta hydrolase</fullName>
    </submittedName>
</protein>
<accession>A0ABQ6KDY0</accession>
<dbReference type="GO" id="GO:0016787">
    <property type="term" value="F:hydrolase activity"/>
    <property type="evidence" value="ECO:0007669"/>
    <property type="project" value="UniProtKB-KW"/>
</dbReference>
<comment type="caution">
    <text evidence="2">The sequence shown here is derived from an EMBL/GenBank/DDBJ whole genome shotgun (WGS) entry which is preliminary data.</text>
</comment>
<dbReference type="PANTHER" id="PTHR37017">
    <property type="entry name" value="AB HYDROLASE-1 DOMAIN-CONTAINING PROTEIN-RELATED"/>
    <property type="match status" value="1"/>
</dbReference>
<evidence type="ECO:0000313" key="2">
    <source>
        <dbReference type="EMBL" id="GMA96850.1"/>
    </source>
</evidence>
<keyword evidence="3" id="KW-1185">Reference proteome</keyword>
<dbReference type="Proteomes" id="UP001157034">
    <property type="component" value="Unassembled WGS sequence"/>
</dbReference>
<name>A0ABQ6KDY0_9MICO</name>
<sequence>MRRGGGSAAASGLREDADALQRELDTADDVVVVGHSYGGMVIAEGAEHPAVRHLVYITSYLPDVGRSQSGVVSDEADPVRVTISEGVVHVDGYTEAAFADRFWHDVDARSTRDGAWRRTTGQGAAAFTTPTTRAAWLGRASTYLVCADDRSTSLALQREHADRATHAVELPAGHHPFLSRPDLVAEQLQRVIRSL</sequence>
<dbReference type="SUPFAM" id="SSF53474">
    <property type="entry name" value="alpha/beta-Hydrolases"/>
    <property type="match status" value="1"/>
</dbReference>
<dbReference type="InterPro" id="IPR029058">
    <property type="entry name" value="AB_hydrolase_fold"/>
</dbReference>
<dbReference type="RefSeq" id="WP_284255342.1">
    <property type="nucleotide sequence ID" value="NZ_BSVB01000001.1"/>
</dbReference>
<dbReference type="InterPro" id="IPR000073">
    <property type="entry name" value="AB_hydrolase_1"/>
</dbReference>
<evidence type="ECO:0000313" key="3">
    <source>
        <dbReference type="Proteomes" id="UP001157034"/>
    </source>
</evidence>
<proteinExistence type="predicted"/>
<dbReference type="Gene3D" id="3.40.50.1820">
    <property type="entry name" value="alpha/beta hydrolase"/>
    <property type="match status" value="1"/>
</dbReference>
<organism evidence="2 3">
    <name type="scientific">Pseudolysinimonas kribbensis</name>
    <dbReference type="NCBI Taxonomy" id="433641"/>
    <lineage>
        <taxon>Bacteria</taxon>
        <taxon>Bacillati</taxon>
        <taxon>Actinomycetota</taxon>
        <taxon>Actinomycetes</taxon>
        <taxon>Micrococcales</taxon>
        <taxon>Microbacteriaceae</taxon>
        <taxon>Pseudolysinimonas</taxon>
    </lineage>
</organism>